<keyword evidence="4 7" id="KW-0238">DNA-binding</keyword>
<dbReference type="Proteomes" id="UP000199051">
    <property type="component" value="Unassembled WGS sequence"/>
</dbReference>
<dbReference type="AlphaFoldDB" id="A0A1H9K460"/>
<sequence length="240" mass="25969">MARILAVDDDPDVLGVLRLLFDASGHELLCVGDGRAGLRLLHQTRPHLLLLDLGLVAGPGMDGWGVLERVRDIADLPVLLLSAHGGVADKVRGLRGGADDVLTKPFAAIELLARVEALLRRSGGELGERAQVYDDGEVRVDPRTRLVSVHGRELELTGTEFRLLNVLVRNPGAALTLADLLASVWDDPTGIAPDRVKFAVLRLRRKLGWAGNGSPLSAVRGVGYRYRPRGVNRSRPVTSR</sequence>
<dbReference type="InterPro" id="IPR016032">
    <property type="entry name" value="Sig_transdc_resp-reg_C-effctor"/>
</dbReference>
<feature type="domain" description="OmpR/PhoB-type" evidence="9">
    <location>
        <begin position="130"/>
        <end position="228"/>
    </location>
</feature>
<dbReference type="Gene3D" id="3.40.50.2300">
    <property type="match status" value="1"/>
</dbReference>
<dbReference type="PANTHER" id="PTHR48111:SF1">
    <property type="entry name" value="TWO-COMPONENT RESPONSE REGULATOR ORR33"/>
    <property type="match status" value="1"/>
</dbReference>
<evidence type="ECO:0000259" key="9">
    <source>
        <dbReference type="PROSITE" id="PS51755"/>
    </source>
</evidence>
<dbReference type="RefSeq" id="WP_092774323.1">
    <property type="nucleotide sequence ID" value="NZ_FOGI01000001.1"/>
</dbReference>
<evidence type="ECO:0000256" key="1">
    <source>
        <dbReference type="ARBA" id="ARBA00022553"/>
    </source>
</evidence>
<keyword evidence="1 6" id="KW-0597">Phosphoprotein</keyword>
<dbReference type="GO" id="GO:0006355">
    <property type="term" value="P:regulation of DNA-templated transcription"/>
    <property type="evidence" value="ECO:0007669"/>
    <property type="project" value="InterPro"/>
</dbReference>
<dbReference type="SMART" id="SM00448">
    <property type="entry name" value="REC"/>
    <property type="match status" value="1"/>
</dbReference>
<evidence type="ECO:0000313" key="10">
    <source>
        <dbReference type="EMBL" id="SEQ93892.1"/>
    </source>
</evidence>
<reference evidence="11" key="1">
    <citation type="submission" date="2016-10" db="EMBL/GenBank/DDBJ databases">
        <authorList>
            <person name="Varghese N."/>
            <person name="Submissions S."/>
        </authorList>
    </citation>
    <scope>NUCLEOTIDE SEQUENCE [LARGE SCALE GENOMIC DNA]</scope>
    <source>
        <strain evidence="11">DSM 44260</strain>
    </source>
</reference>
<feature type="domain" description="Response regulatory" evidence="8">
    <location>
        <begin position="3"/>
        <end position="119"/>
    </location>
</feature>
<dbReference type="PROSITE" id="PS50110">
    <property type="entry name" value="RESPONSE_REGULATORY"/>
    <property type="match status" value="1"/>
</dbReference>
<dbReference type="InterPro" id="IPR011006">
    <property type="entry name" value="CheY-like_superfamily"/>
</dbReference>
<dbReference type="InterPro" id="IPR001789">
    <property type="entry name" value="Sig_transdc_resp-reg_receiver"/>
</dbReference>
<dbReference type="InterPro" id="IPR039420">
    <property type="entry name" value="WalR-like"/>
</dbReference>
<protein>
    <submittedName>
        <fullName evidence="10">DNA-binding response regulator, OmpR family, contains REC and winged-helix (WHTH) domain</fullName>
    </submittedName>
</protein>
<evidence type="ECO:0000256" key="5">
    <source>
        <dbReference type="ARBA" id="ARBA00023163"/>
    </source>
</evidence>
<dbReference type="Gene3D" id="6.10.250.690">
    <property type="match status" value="1"/>
</dbReference>
<evidence type="ECO:0000256" key="7">
    <source>
        <dbReference type="PROSITE-ProRule" id="PRU01091"/>
    </source>
</evidence>
<dbReference type="PROSITE" id="PS51755">
    <property type="entry name" value="OMPR_PHOB"/>
    <property type="match status" value="1"/>
</dbReference>
<dbReference type="SUPFAM" id="SSF46894">
    <property type="entry name" value="C-terminal effector domain of the bipartite response regulators"/>
    <property type="match status" value="1"/>
</dbReference>
<dbReference type="SUPFAM" id="SSF52172">
    <property type="entry name" value="CheY-like"/>
    <property type="match status" value="1"/>
</dbReference>
<dbReference type="STRING" id="155974.SAMN04487818_10118"/>
<dbReference type="GO" id="GO:0000156">
    <property type="term" value="F:phosphorelay response regulator activity"/>
    <property type="evidence" value="ECO:0007669"/>
    <property type="project" value="TreeGrafter"/>
</dbReference>
<dbReference type="Pfam" id="PF00486">
    <property type="entry name" value="Trans_reg_C"/>
    <property type="match status" value="1"/>
</dbReference>
<name>A0A1H9K460_9PSEU</name>
<feature type="DNA-binding region" description="OmpR/PhoB-type" evidence="7">
    <location>
        <begin position="130"/>
        <end position="228"/>
    </location>
</feature>
<evidence type="ECO:0000259" key="8">
    <source>
        <dbReference type="PROSITE" id="PS50110"/>
    </source>
</evidence>
<evidence type="ECO:0000256" key="4">
    <source>
        <dbReference type="ARBA" id="ARBA00023125"/>
    </source>
</evidence>
<proteinExistence type="predicted"/>
<dbReference type="PANTHER" id="PTHR48111">
    <property type="entry name" value="REGULATOR OF RPOS"/>
    <property type="match status" value="1"/>
</dbReference>
<keyword evidence="2" id="KW-0902">Two-component regulatory system</keyword>
<dbReference type="GO" id="GO:0005829">
    <property type="term" value="C:cytosol"/>
    <property type="evidence" value="ECO:0007669"/>
    <property type="project" value="TreeGrafter"/>
</dbReference>
<evidence type="ECO:0000256" key="2">
    <source>
        <dbReference type="ARBA" id="ARBA00023012"/>
    </source>
</evidence>
<dbReference type="Gene3D" id="1.10.10.10">
    <property type="entry name" value="Winged helix-like DNA-binding domain superfamily/Winged helix DNA-binding domain"/>
    <property type="match status" value="1"/>
</dbReference>
<evidence type="ECO:0000256" key="3">
    <source>
        <dbReference type="ARBA" id="ARBA00023015"/>
    </source>
</evidence>
<keyword evidence="3" id="KW-0805">Transcription regulation</keyword>
<evidence type="ECO:0000256" key="6">
    <source>
        <dbReference type="PROSITE-ProRule" id="PRU00169"/>
    </source>
</evidence>
<dbReference type="InterPro" id="IPR001867">
    <property type="entry name" value="OmpR/PhoB-type_DNA-bd"/>
</dbReference>
<dbReference type="GO" id="GO:0000976">
    <property type="term" value="F:transcription cis-regulatory region binding"/>
    <property type="evidence" value="ECO:0007669"/>
    <property type="project" value="TreeGrafter"/>
</dbReference>
<organism evidence="10 11">
    <name type="scientific">Actinokineospora terrae</name>
    <dbReference type="NCBI Taxonomy" id="155974"/>
    <lineage>
        <taxon>Bacteria</taxon>
        <taxon>Bacillati</taxon>
        <taxon>Actinomycetota</taxon>
        <taxon>Actinomycetes</taxon>
        <taxon>Pseudonocardiales</taxon>
        <taxon>Pseudonocardiaceae</taxon>
        <taxon>Actinokineospora</taxon>
    </lineage>
</organism>
<dbReference type="InterPro" id="IPR036388">
    <property type="entry name" value="WH-like_DNA-bd_sf"/>
</dbReference>
<dbReference type="GO" id="GO:0032993">
    <property type="term" value="C:protein-DNA complex"/>
    <property type="evidence" value="ECO:0007669"/>
    <property type="project" value="TreeGrafter"/>
</dbReference>
<evidence type="ECO:0000313" key="11">
    <source>
        <dbReference type="Proteomes" id="UP000199051"/>
    </source>
</evidence>
<dbReference type="CDD" id="cd00383">
    <property type="entry name" value="trans_reg_C"/>
    <property type="match status" value="1"/>
</dbReference>
<gene>
    <name evidence="10" type="ORF">SAMN04487818_10118</name>
</gene>
<dbReference type="EMBL" id="FOGI01000001">
    <property type="protein sequence ID" value="SEQ93892.1"/>
    <property type="molecule type" value="Genomic_DNA"/>
</dbReference>
<feature type="modified residue" description="4-aspartylphosphate" evidence="6">
    <location>
        <position position="52"/>
    </location>
</feature>
<dbReference type="Pfam" id="PF00072">
    <property type="entry name" value="Response_reg"/>
    <property type="match status" value="1"/>
</dbReference>
<dbReference type="SMART" id="SM00862">
    <property type="entry name" value="Trans_reg_C"/>
    <property type="match status" value="1"/>
</dbReference>
<accession>A0A1H9K460</accession>
<keyword evidence="5" id="KW-0804">Transcription</keyword>
<keyword evidence="11" id="KW-1185">Reference proteome</keyword>